<evidence type="ECO:0000259" key="1">
    <source>
        <dbReference type="Pfam" id="PF13649"/>
    </source>
</evidence>
<dbReference type="Proteomes" id="UP000288716">
    <property type="component" value="Unassembled WGS sequence"/>
</dbReference>
<dbReference type="PANTHER" id="PTHR43591">
    <property type="entry name" value="METHYLTRANSFERASE"/>
    <property type="match status" value="1"/>
</dbReference>
<protein>
    <submittedName>
        <fullName evidence="2">Malonyl-[acyl-carrier protein] O-methyltransferase-like protein</fullName>
    </submittedName>
</protein>
<dbReference type="GO" id="GO:0032259">
    <property type="term" value="P:methylation"/>
    <property type="evidence" value="ECO:0007669"/>
    <property type="project" value="UniProtKB-KW"/>
</dbReference>
<dbReference type="CDD" id="cd02440">
    <property type="entry name" value="AdoMet_MTases"/>
    <property type="match status" value="1"/>
</dbReference>
<dbReference type="Pfam" id="PF13649">
    <property type="entry name" value="Methyltransf_25"/>
    <property type="match status" value="1"/>
</dbReference>
<gene>
    <name evidence="2" type="ORF">B4U80_09600</name>
</gene>
<evidence type="ECO:0000313" key="2">
    <source>
        <dbReference type="EMBL" id="RWS21089.1"/>
    </source>
</evidence>
<dbReference type="EMBL" id="NCKV01013754">
    <property type="protein sequence ID" value="RWS21089.1"/>
    <property type="molecule type" value="Genomic_DNA"/>
</dbReference>
<accession>A0A443S0P0</accession>
<feature type="domain" description="Methyltransferase" evidence="1">
    <location>
        <begin position="65"/>
        <end position="158"/>
    </location>
</feature>
<keyword evidence="2" id="KW-0489">Methyltransferase</keyword>
<dbReference type="InterPro" id="IPR029063">
    <property type="entry name" value="SAM-dependent_MTases_sf"/>
</dbReference>
<dbReference type="OrthoDB" id="10039245at2759"/>
<comment type="caution">
    <text evidence="2">The sequence shown here is derived from an EMBL/GenBank/DDBJ whole genome shotgun (WGS) entry which is preliminary data.</text>
</comment>
<dbReference type="GO" id="GO:0008168">
    <property type="term" value="F:methyltransferase activity"/>
    <property type="evidence" value="ECO:0007669"/>
    <property type="project" value="UniProtKB-KW"/>
</dbReference>
<dbReference type="VEuPathDB" id="VectorBase:LDEU010951"/>
<keyword evidence="2" id="KW-0808">Transferase</keyword>
<dbReference type="PANTHER" id="PTHR43591:SF110">
    <property type="entry name" value="RHODANESE DOMAIN-CONTAINING PROTEIN"/>
    <property type="match status" value="1"/>
</dbReference>
<dbReference type="SUPFAM" id="SSF53335">
    <property type="entry name" value="S-adenosyl-L-methionine-dependent methyltransferases"/>
    <property type="match status" value="1"/>
</dbReference>
<dbReference type="AlphaFoldDB" id="A0A443S0P0"/>
<dbReference type="InterPro" id="IPR041698">
    <property type="entry name" value="Methyltransf_25"/>
</dbReference>
<dbReference type="STRING" id="299467.A0A443S0P0"/>
<dbReference type="Gene3D" id="3.40.50.150">
    <property type="entry name" value="Vaccinia Virus protein VP39"/>
    <property type="match status" value="1"/>
</dbReference>
<sequence length="165" mass="18633">MADLQEAENWVYNVLCSEKSLDKQIELYNEIADTYDKMCVDTLYYFPEALSRELETFNLRRDSKILDVGAGTGRLGQLLHLLQYTNIDALDGSEKMLQHSRNLPNVYKNFTQALVVADNELPIPENTYDVALMCGSGGPAHIDVTAYKQLIRVVKPGGQVYINQI</sequence>
<reference evidence="2 3" key="1">
    <citation type="journal article" date="2018" name="Gigascience">
        <title>Genomes of trombidid mites reveal novel predicted allergens and laterally-transferred genes associated with secondary metabolism.</title>
        <authorList>
            <person name="Dong X."/>
            <person name="Chaisiri K."/>
            <person name="Xia D."/>
            <person name="Armstrong S.D."/>
            <person name="Fang Y."/>
            <person name="Donnelly M.J."/>
            <person name="Kadowaki T."/>
            <person name="McGarry J.W."/>
            <person name="Darby A.C."/>
            <person name="Makepeace B.L."/>
        </authorList>
    </citation>
    <scope>NUCLEOTIDE SEQUENCE [LARGE SCALE GENOMIC DNA]</scope>
    <source>
        <strain evidence="2">UoL-UT</strain>
    </source>
</reference>
<organism evidence="2 3">
    <name type="scientific">Leptotrombidium deliense</name>
    <dbReference type="NCBI Taxonomy" id="299467"/>
    <lineage>
        <taxon>Eukaryota</taxon>
        <taxon>Metazoa</taxon>
        <taxon>Ecdysozoa</taxon>
        <taxon>Arthropoda</taxon>
        <taxon>Chelicerata</taxon>
        <taxon>Arachnida</taxon>
        <taxon>Acari</taxon>
        <taxon>Acariformes</taxon>
        <taxon>Trombidiformes</taxon>
        <taxon>Prostigmata</taxon>
        <taxon>Anystina</taxon>
        <taxon>Parasitengona</taxon>
        <taxon>Trombiculoidea</taxon>
        <taxon>Trombiculidae</taxon>
        <taxon>Leptotrombidium</taxon>
    </lineage>
</organism>
<name>A0A443S0P0_9ACAR</name>
<proteinExistence type="predicted"/>
<keyword evidence="3" id="KW-1185">Reference proteome</keyword>
<evidence type="ECO:0000313" key="3">
    <source>
        <dbReference type="Proteomes" id="UP000288716"/>
    </source>
</evidence>